<gene>
    <name evidence="1" type="ORF">Patl1_23386</name>
</gene>
<keyword evidence="2" id="KW-1185">Reference proteome</keyword>
<name>A0ACC0ZY76_9ROSI</name>
<comment type="caution">
    <text evidence="1">The sequence shown here is derived from an EMBL/GenBank/DDBJ whole genome shotgun (WGS) entry which is preliminary data.</text>
</comment>
<sequence length="11" mass="1113">MEATNLGHGPS</sequence>
<protein>
    <submittedName>
        <fullName evidence="1">Uncharacterized protein</fullName>
    </submittedName>
</protein>
<evidence type="ECO:0000313" key="2">
    <source>
        <dbReference type="Proteomes" id="UP001164250"/>
    </source>
</evidence>
<dbReference type="EMBL" id="CM047909">
    <property type="protein sequence ID" value="KAJ0080180.1"/>
    <property type="molecule type" value="Genomic_DNA"/>
</dbReference>
<dbReference type="Proteomes" id="UP001164250">
    <property type="component" value="Chromosome 13"/>
</dbReference>
<accession>A0ACC0ZY76</accession>
<organism evidence="1 2">
    <name type="scientific">Pistacia atlantica</name>
    <dbReference type="NCBI Taxonomy" id="434234"/>
    <lineage>
        <taxon>Eukaryota</taxon>
        <taxon>Viridiplantae</taxon>
        <taxon>Streptophyta</taxon>
        <taxon>Embryophyta</taxon>
        <taxon>Tracheophyta</taxon>
        <taxon>Spermatophyta</taxon>
        <taxon>Magnoliopsida</taxon>
        <taxon>eudicotyledons</taxon>
        <taxon>Gunneridae</taxon>
        <taxon>Pentapetalae</taxon>
        <taxon>rosids</taxon>
        <taxon>malvids</taxon>
        <taxon>Sapindales</taxon>
        <taxon>Anacardiaceae</taxon>
        <taxon>Pistacia</taxon>
    </lineage>
</organism>
<reference evidence="2" key="1">
    <citation type="journal article" date="2023" name="G3 (Bethesda)">
        <title>Genome assembly and association tests identify interacting loci associated with vigor, precocity, and sex in interspecific pistachio rootstocks.</title>
        <authorList>
            <person name="Palmer W."/>
            <person name="Jacygrad E."/>
            <person name="Sagayaradj S."/>
            <person name="Cavanaugh K."/>
            <person name="Han R."/>
            <person name="Bertier L."/>
            <person name="Beede B."/>
            <person name="Kafkas S."/>
            <person name="Golino D."/>
            <person name="Preece J."/>
            <person name="Michelmore R."/>
        </authorList>
    </citation>
    <scope>NUCLEOTIDE SEQUENCE [LARGE SCALE GENOMIC DNA]</scope>
</reference>
<proteinExistence type="predicted"/>
<evidence type="ECO:0000313" key="1">
    <source>
        <dbReference type="EMBL" id="KAJ0080180.1"/>
    </source>
</evidence>